<dbReference type="InterPro" id="IPR003856">
    <property type="entry name" value="LPS_length_determ_N"/>
</dbReference>
<dbReference type="InterPro" id="IPR050445">
    <property type="entry name" value="Bact_polysacc_biosynth/exp"/>
</dbReference>
<evidence type="ECO:0000259" key="7">
    <source>
        <dbReference type="Pfam" id="PF02706"/>
    </source>
</evidence>
<feature type="transmembrane region" description="Helical" evidence="6">
    <location>
        <begin position="290"/>
        <end position="314"/>
    </location>
</feature>
<evidence type="ECO:0000256" key="1">
    <source>
        <dbReference type="ARBA" id="ARBA00004651"/>
    </source>
</evidence>
<feature type="transmembrane region" description="Helical" evidence="6">
    <location>
        <begin position="21"/>
        <end position="39"/>
    </location>
</feature>
<evidence type="ECO:0000256" key="5">
    <source>
        <dbReference type="ARBA" id="ARBA00023136"/>
    </source>
</evidence>
<dbReference type="PANTHER" id="PTHR32309:SF31">
    <property type="entry name" value="CAPSULAR EXOPOLYSACCHARIDE FAMILY"/>
    <property type="match status" value="1"/>
</dbReference>
<reference evidence="9" key="1">
    <citation type="journal article" date="2019" name="Int. J. Syst. Evol. Microbiol.">
        <title>The Global Catalogue of Microorganisms (GCM) 10K type strain sequencing project: providing services to taxonomists for standard genome sequencing and annotation.</title>
        <authorList>
            <consortium name="The Broad Institute Genomics Platform"/>
            <consortium name="The Broad Institute Genome Sequencing Center for Infectious Disease"/>
            <person name="Wu L."/>
            <person name="Ma J."/>
        </authorList>
    </citation>
    <scope>NUCLEOTIDE SEQUENCE [LARGE SCALE GENOMIC DNA]</scope>
    <source>
        <strain evidence="9">JCM 32105</strain>
    </source>
</reference>
<name>A0ABP8NDS7_9BACT</name>
<dbReference type="Proteomes" id="UP001500067">
    <property type="component" value="Unassembled WGS sequence"/>
</dbReference>
<accession>A0ABP8NDS7</accession>
<dbReference type="RefSeq" id="WP_345081706.1">
    <property type="nucleotide sequence ID" value="NZ_BAABFA010000010.1"/>
</dbReference>
<keyword evidence="5 6" id="KW-0472">Membrane</keyword>
<proteinExistence type="predicted"/>
<feature type="domain" description="Polysaccharide chain length determinant N-terminal" evidence="7">
    <location>
        <begin position="5"/>
        <end position="99"/>
    </location>
</feature>
<sequence>MTNISFDLIDVIRTIQKQKRFIIIVTLAGMALAGAALLVKKKKYKAEARFLVNNPLYGDRHTLFRSYETRYVDYYGGDDDVDKIMALAASDTVRDRIIRNCDFDKIYKREINTAKGHDELMMIFNKNFNIKRTEYKDVQVSYTAYRPEDAAGVANMAVKVLEETYRSYYTNVKTGIYRSIGDQKLKLDSAIAALTDTLAAMRDQYGIYAILSPTRKDVINGDLKGGGKGYGRAIEEIQNIESVKDQLVTDRAHYISMLNEFDATTNSAMGYLKVITRALPPTNPAGLGTAITLVAAALLSFFFSTLYVLIMAYYRKLNAVER</sequence>
<keyword evidence="3 6" id="KW-0812">Transmembrane</keyword>
<keyword evidence="4 6" id="KW-1133">Transmembrane helix</keyword>
<keyword evidence="9" id="KW-1185">Reference proteome</keyword>
<gene>
    <name evidence="8" type="ORF">GCM10023093_17490</name>
</gene>
<keyword evidence="2" id="KW-1003">Cell membrane</keyword>
<evidence type="ECO:0000256" key="2">
    <source>
        <dbReference type="ARBA" id="ARBA00022475"/>
    </source>
</evidence>
<evidence type="ECO:0000256" key="6">
    <source>
        <dbReference type="SAM" id="Phobius"/>
    </source>
</evidence>
<evidence type="ECO:0000256" key="4">
    <source>
        <dbReference type="ARBA" id="ARBA00022989"/>
    </source>
</evidence>
<evidence type="ECO:0000313" key="9">
    <source>
        <dbReference type="Proteomes" id="UP001500067"/>
    </source>
</evidence>
<protein>
    <recommendedName>
        <fullName evidence="7">Polysaccharide chain length determinant N-terminal domain-containing protein</fullName>
    </recommendedName>
</protein>
<dbReference type="Pfam" id="PF02706">
    <property type="entry name" value="Wzz"/>
    <property type="match status" value="1"/>
</dbReference>
<organism evidence="8 9">
    <name type="scientific">Nemorincola caseinilytica</name>
    <dbReference type="NCBI Taxonomy" id="2054315"/>
    <lineage>
        <taxon>Bacteria</taxon>
        <taxon>Pseudomonadati</taxon>
        <taxon>Bacteroidota</taxon>
        <taxon>Chitinophagia</taxon>
        <taxon>Chitinophagales</taxon>
        <taxon>Chitinophagaceae</taxon>
        <taxon>Nemorincola</taxon>
    </lineage>
</organism>
<comment type="subcellular location">
    <subcellularLocation>
        <location evidence="1">Cell membrane</location>
        <topology evidence="1">Multi-pass membrane protein</topology>
    </subcellularLocation>
</comment>
<evidence type="ECO:0000313" key="8">
    <source>
        <dbReference type="EMBL" id="GAA4465383.1"/>
    </source>
</evidence>
<comment type="caution">
    <text evidence="8">The sequence shown here is derived from an EMBL/GenBank/DDBJ whole genome shotgun (WGS) entry which is preliminary data.</text>
</comment>
<dbReference type="EMBL" id="BAABFA010000010">
    <property type="protein sequence ID" value="GAA4465383.1"/>
    <property type="molecule type" value="Genomic_DNA"/>
</dbReference>
<evidence type="ECO:0000256" key="3">
    <source>
        <dbReference type="ARBA" id="ARBA00022692"/>
    </source>
</evidence>
<dbReference type="PANTHER" id="PTHR32309">
    <property type="entry name" value="TYROSINE-PROTEIN KINASE"/>
    <property type="match status" value="1"/>
</dbReference>